<evidence type="ECO:0000256" key="4">
    <source>
        <dbReference type="SAM" id="MobiDB-lite"/>
    </source>
</evidence>
<reference evidence="5" key="1">
    <citation type="submission" date="2023-10" db="EMBL/GenBank/DDBJ databases">
        <title>Whole Genome based description of the genera Actinobaculum and Actinotignum reveals a complex phylogenetic relationship within the species included in the genus Actinotignum.</title>
        <authorList>
            <person name="Jensen C.S."/>
            <person name="Dargis R."/>
            <person name="Kemp M."/>
            <person name="Christensen J.J."/>
        </authorList>
    </citation>
    <scope>NUCLEOTIDE SEQUENCE</scope>
    <source>
        <strain evidence="5">SLA_B511</strain>
    </source>
</reference>
<evidence type="ECO:0000256" key="1">
    <source>
        <dbReference type="ARBA" id="ARBA00023125"/>
    </source>
</evidence>
<accession>A0AAW9HT95</accession>
<evidence type="ECO:0000313" key="5">
    <source>
        <dbReference type="EMBL" id="MDY5154298.1"/>
    </source>
</evidence>
<dbReference type="CDD" id="cd04496">
    <property type="entry name" value="SSB_OBF"/>
    <property type="match status" value="1"/>
</dbReference>
<comment type="caution">
    <text evidence="5">The sequence shown here is derived from an EMBL/GenBank/DDBJ whole genome shotgun (WGS) entry which is preliminary data.</text>
</comment>
<dbReference type="Gene3D" id="2.40.50.140">
    <property type="entry name" value="Nucleic acid-binding proteins"/>
    <property type="match status" value="1"/>
</dbReference>
<name>A0AAW9HT95_9ACTO</name>
<sequence length="153" mass="16860">MTARIYATGNIGARPELGTTRNGKSYLNVSIGCTKNTKNQQTGQWEPIGAPLWYKATFWEEEAENLANVLEKGMKVTITGEVVVREYATQNGHTGISHEIHYPTLSIHPALTRTKTHHTGTNSPQPMPGYSRAGYGSQNGTQERIGFDNNPPF</sequence>
<dbReference type="AlphaFoldDB" id="A0AAW9HT95"/>
<evidence type="ECO:0000256" key="3">
    <source>
        <dbReference type="RuleBase" id="RU000524"/>
    </source>
</evidence>
<dbReference type="InterPro" id="IPR011344">
    <property type="entry name" value="ssDNA-bd"/>
</dbReference>
<organism evidence="5 6">
    <name type="scientific">Actinotignum urinale</name>
    <dbReference type="NCBI Taxonomy" id="190146"/>
    <lineage>
        <taxon>Bacteria</taxon>
        <taxon>Bacillati</taxon>
        <taxon>Actinomycetota</taxon>
        <taxon>Actinomycetes</taxon>
        <taxon>Actinomycetales</taxon>
        <taxon>Actinomycetaceae</taxon>
        <taxon>Actinotignum</taxon>
    </lineage>
</organism>
<dbReference type="GO" id="GO:0003697">
    <property type="term" value="F:single-stranded DNA binding"/>
    <property type="evidence" value="ECO:0007669"/>
    <property type="project" value="InterPro"/>
</dbReference>
<dbReference type="PROSITE" id="PS50935">
    <property type="entry name" value="SSB"/>
    <property type="match status" value="1"/>
</dbReference>
<dbReference type="EMBL" id="JAWNGC010000001">
    <property type="protein sequence ID" value="MDY5154298.1"/>
    <property type="molecule type" value="Genomic_DNA"/>
</dbReference>
<dbReference type="GO" id="GO:0006260">
    <property type="term" value="P:DNA replication"/>
    <property type="evidence" value="ECO:0007669"/>
    <property type="project" value="InterPro"/>
</dbReference>
<dbReference type="RefSeq" id="WP_320756204.1">
    <property type="nucleotide sequence ID" value="NZ_JAWNGC010000001.1"/>
</dbReference>
<dbReference type="Pfam" id="PF00436">
    <property type="entry name" value="SSB"/>
    <property type="match status" value="1"/>
</dbReference>
<evidence type="ECO:0000313" key="6">
    <source>
        <dbReference type="Proteomes" id="UP001281731"/>
    </source>
</evidence>
<dbReference type="Proteomes" id="UP001281731">
    <property type="component" value="Unassembled WGS sequence"/>
</dbReference>
<evidence type="ECO:0000256" key="2">
    <source>
        <dbReference type="PROSITE-ProRule" id="PRU00252"/>
    </source>
</evidence>
<dbReference type="InterPro" id="IPR000424">
    <property type="entry name" value="Primosome_PriB/ssb"/>
</dbReference>
<proteinExistence type="predicted"/>
<keyword evidence="1 2" id="KW-0238">DNA-binding</keyword>
<gene>
    <name evidence="5" type="ORF">R6G80_00950</name>
</gene>
<feature type="region of interest" description="Disordered" evidence="4">
    <location>
        <begin position="114"/>
        <end position="153"/>
    </location>
</feature>
<dbReference type="InterPro" id="IPR012340">
    <property type="entry name" value="NA-bd_OB-fold"/>
</dbReference>
<protein>
    <recommendedName>
        <fullName evidence="3">Single-stranded DNA-binding protein</fullName>
    </recommendedName>
</protein>
<dbReference type="NCBIfam" id="TIGR00621">
    <property type="entry name" value="ssb"/>
    <property type="match status" value="1"/>
</dbReference>
<dbReference type="SUPFAM" id="SSF50249">
    <property type="entry name" value="Nucleic acid-binding proteins"/>
    <property type="match status" value="1"/>
</dbReference>